<organism evidence="1 2">
    <name type="scientific">Brassica cretica</name>
    <name type="common">Mustard</name>
    <dbReference type="NCBI Taxonomy" id="69181"/>
    <lineage>
        <taxon>Eukaryota</taxon>
        <taxon>Viridiplantae</taxon>
        <taxon>Streptophyta</taxon>
        <taxon>Embryophyta</taxon>
        <taxon>Tracheophyta</taxon>
        <taxon>Spermatophyta</taxon>
        <taxon>Magnoliopsida</taxon>
        <taxon>eudicotyledons</taxon>
        <taxon>Gunneridae</taxon>
        <taxon>Pentapetalae</taxon>
        <taxon>rosids</taxon>
        <taxon>malvids</taxon>
        <taxon>Brassicales</taxon>
        <taxon>Brassicaceae</taxon>
        <taxon>Brassiceae</taxon>
        <taxon>Brassica</taxon>
    </lineage>
</organism>
<protein>
    <submittedName>
        <fullName evidence="1">Uncharacterized protein</fullName>
    </submittedName>
</protein>
<dbReference type="OrthoDB" id="1305902at2759"/>
<name>A0A3N6PNB2_BRACR</name>
<dbReference type="AlphaFoldDB" id="A0A3N6PNB2"/>
<gene>
    <name evidence="1" type="ORF">F2Q68_00043013</name>
</gene>
<accession>A0A3N6PNB2</accession>
<sequence>MIVVAEMDDFDISREWYDWVRQDPFQGLPHEDAKKHIKELEELASESEQHEVSVDHIFCKIFPHSLLGGTRHKKLDDMFDKMIGDQEMGLMFSFSQMFDVVYSDPNGDFKIPTTHVKKRDIQVQHADEATQRDKADIGYPTSASISHLNIDLHYHLNIDRHGLILPIDIT</sequence>
<dbReference type="EMBL" id="QGKW02000276">
    <property type="protein sequence ID" value="KAF2609482.1"/>
    <property type="molecule type" value="Genomic_DNA"/>
</dbReference>
<dbReference type="Proteomes" id="UP000712281">
    <property type="component" value="Unassembled WGS sequence"/>
</dbReference>
<evidence type="ECO:0000313" key="1">
    <source>
        <dbReference type="EMBL" id="KAF2609482.1"/>
    </source>
</evidence>
<comment type="caution">
    <text evidence="1">The sequence shown here is derived from an EMBL/GenBank/DDBJ whole genome shotgun (WGS) entry which is preliminary data.</text>
</comment>
<reference evidence="1" key="1">
    <citation type="submission" date="2019-12" db="EMBL/GenBank/DDBJ databases">
        <title>Genome sequencing and annotation of Brassica cretica.</title>
        <authorList>
            <person name="Studholme D.J."/>
            <person name="Sarris P.F."/>
        </authorList>
    </citation>
    <scope>NUCLEOTIDE SEQUENCE</scope>
    <source>
        <strain evidence="1">PFS-001/15</strain>
        <tissue evidence="1">Leaf</tissue>
    </source>
</reference>
<evidence type="ECO:0000313" key="2">
    <source>
        <dbReference type="Proteomes" id="UP000712281"/>
    </source>
</evidence>
<proteinExistence type="predicted"/>